<dbReference type="SMART" id="SM00763">
    <property type="entry name" value="AAA_PrkA"/>
    <property type="match status" value="1"/>
</dbReference>
<reference evidence="2" key="1">
    <citation type="submission" date="2019-08" db="EMBL/GenBank/DDBJ databases">
        <authorList>
            <person name="Kucharzyk K."/>
            <person name="Murdoch R.W."/>
            <person name="Higgins S."/>
            <person name="Loffler F."/>
        </authorList>
    </citation>
    <scope>NUCLEOTIDE SEQUENCE</scope>
</reference>
<dbReference type="InterPro" id="IPR010650">
    <property type="entry name" value="PrkA_C"/>
</dbReference>
<evidence type="ECO:0000259" key="1">
    <source>
        <dbReference type="SMART" id="SM00763"/>
    </source>
</evidence>
<dbReference type="Pfam" id="PF08298">
    <property type="entry name" value="AAA_PrkA"/>
    <property type="match status" value="1"/>
</dbReference>
<evidence type="ECO:0000313" key="2">
    <source>
        <dbReference type="EMBL" id="MPM39554.1"/>
    </source>
</evidence>
<dbReference type="PANTHER" id="PTHR30267:SF2">
    <property type="entry name" value="PROTEIN PRKA"/>
    <property type="match status" value="1"/>
</dbReference>
<dbReference type="InterPro" id="IPR027417">
    <property type="entry name" value="P-loop_NTPase"/>
</dbReference>
<organism evidence="2">
    <name type="scientific">bioreactor metagenome</name>
    <dbReference type="NCBI Taxonomy" id="1076179"/>
    <lineage>
        <taxon>unclassified sequences</taxon>
        <taxon>metagenomes</taxon>
        <taxon>ecological metagenomes</taxon>
    </lineage>
</organism>
<proteinExistence type="predicted"/>
<dbReference type="GO" id="GO:0004672">
    <property type="term" value="F:protein kinase activity"/>
    <property type="evidence" value="ECO:0007669"/>
    <property type="project" value="TreeGrafter"/>
</dbReference>
<feature type="domain" description="PrkA AAA" evidence="1">
    <location>
        <begin position="15"/>
        <end position="416"/>
    </location>
</feature>
<dbReference type="Gene3D" id="3.40.50.300">
    <property type="entry name" value="P-loop containing nucleotide triphosphate hydrolases"/>
    <property type="match status" value="1"/>
</dbReference>
<dbReference type="InterPro" id="IPR013153">
    <property type="entry name" value="Prk_AAA"/>
</dbReference>
<gene>
    <name evidence="2" type="ORF">SDC9_86188</name>
</gene>
<dbReference type="SUPFAM" id="SSF52540">
    <property type="entry name" value="P-loop containing nucleoside triphosphate hydrolases"/>
    <property type="match status" value="1"/>
</dbReference>
<dbReference type="Pfam" id="PF06798">
    <property type="entry name" value="PrkA"/>
    <property type="match status" value="1"/>
</dbReference>
<comment type="caution">
    <text evidence="2">The sequence shown here is derived from an EMBL/GenBank/DDBJ whole genome shotgun (WGS) entry which is preliminary data.</text>
</comment>
<protein>
    <recommendedName>
        <fullName evidence="1">PrkA AAA domain-containing protein</fullName>
    </recommendedName>
</protein>
<dbReference type="AlphaFoldDB" id="A0A644ZPH8"/>
<dbReference type="PANTHER" id="PTHR30267">
    <property type="entry name" value="PROTEIN KINASE PRKA"/>
    <property type="match status" value="1"/>
</dbReference>
<sequence>MAKKTSTDLSALNPASLDAHILKVISGERKFENVFQSVSRMILDGPDKVERVTINGRPTYDFKLFRDGKKHIVGMYDEINSFVSFVKDAAEGGSSAEMAFVLIGEPGNGKTFFVDFLSAKYREFISHPANLRYTFRFNNVDKTGRYGKIDRIESQTYEDPMVLAMNLFESRDENRKYLSKLGYSDAQLEKLFKAYRPLGACSYFVFNQMKEYYGGSISEILDHIEIVPVPVSESRGTLTGKYAAKDKITSSSVDLLGDESISRLLHLADADNPYRFDLRRGALARVAGGGIHFADEIFKNKRDLVQVYLGVIQNRSIEIEGFKWPLDTLIVATSNNAEFARFQEEKEQAPIIDRCRLTYMSHNTNLHLQKLLTSYSLGGIEKTNFVGKKLHIDPNLNQAVSTAFILTRMPANEKLNPVEMMKLAAGEVAGEKSMRTLAEVVNELNSDPDITRRFGQKGLGHRNLGRAIQILLEQSETQEGECMYAYDVFQSIDKVIIDYVQDQNDRIKFMNDVKIARKLHRENVMTAIFNAYMNEANAIEKDVMNYVNMIIGIDAKNLGPNKIWTYQDPQSKKLISIKIDESYINSVEERLGLKSEEQKQSFRTTITKIYGQKMNTDPNYNFMDNNDLVKAVTDVRLKSDIAGAGSLVGALSNRNNEENNRLYNRMIDTMINVLGYCRTCAEKTIEYFCTQDDTN</sequence>
<dbReference type="EMBL" id="VSSQ01008686">
    <property type="protein sequence ID" value="MPM39554.1"/>
    <property type="molecule type" value="Genomic_DNA"/>
</dbReference>
<name>A0A644ZPH8_9ZZZZ</name>
<accession>A0A644ZPH8</accession>